<name>A0AAQ3T1F5_PASNO</name>
<reference evidence="3 4" key="1">
    <citation type="submission" date="2024-02" db="EMBL/GenBank/DDBJ databases">
        <title>High-quality chromosome-scale genome assembly of Pensacola bahiagrass (Paspalum notatum Flugge var. saurae).</title>
        <authorList>
            <person name="Vega J.M."/>
            <person name="Podio M."/>
            <person name="Orjuela J."/>
            <person name="Siena L.A."/>
            <person name="Pessino S.C."/>
            <person name="Combes M.C."/>
            <person name="Mariac C."/>
            <person name="Albertini E."/>
            <person name="Pupilli F."/>
            <person name="Ortiz J.P.A."/>
            <person name="Leblanc O."/>
        </authorList>
    </citation>
    <scope>NUCLEOTIDE SEQUENCE [LARGE SCALE GENOMIC DNA]</scope>
    <source>
        <strain evidence="3">R1</strain>
        <tissue evidence="3">Leaf</tissue>
    </source>
</reference>
<feature type="domain" description="Myb/SANT-like" evidence="2">
    <location>
        <begin position="50"/>
        <end position="129"/>
    </location>
</feature>
<keyword evidence="4" id="KW-1185">Reference proteome</keyword>
<feature type="region of interest" description="Disordered" evidence="1">
    <location>
        <begin position="254"/>
        <end position="281"/>
    </location>
</feature>
<dbReference type="PANTHER" id="PTHR47072:SF4">
    <property type="entry name" value="MYB_SANT-LIKE DOMAIN-CONTAINING PROTEIN"/>
    <property type="match status" value="1"/>
</dbReference>
<feature type="region of interest" description="Disordered" evidence="1">
    <location>
        <begin position="1"/>
        <end position="48"/>
    </location>
</feature>
<evidence type="ECO:0000313" key="3">
    <source>
        <dbReference type="EMBL" id="WVZ64875.1"/>
    </source>
</evidence>
<dbReference type="EMBL" id="CP144747">
    <property type="protein sequence ID" value="WVZ64875.1"/>
    <property type="molecule type" value="Genomic_DNA"/>
</dbReference>
<dbReference type="PANTHER" id="PTHR47072">
    <property type="match status" value="1"/>
</dbReference>
<dbReference type="AlphaFoldDB" id="A0AAQ3T1F5"/>
<dbReference type="Proteomes" id="UP001341281">
    <property type="component" value="Chromosome 03"/>
</dbReference>
<feature type="compositionally biased region" description="Basic and acidic residues" evidence="1">
    <location>
        <begin position="267"/>
        <end position="281"/>
    </location>
</feature>
<dbReference type="InterPro" id="IPR024752">
    <property type="entry name" value="Myb/SANT-like_dom"/>
</dbReference>
<proteinExistence type="predicted"/>
<sequence>MANQRQRISPSPPNPPLSSSPATPQGLDAQQSWGTEEPGQEKGTAKNRAKWNHQMKVYLISLLKQHDVPKFRTHNAWSKEGWKSIVGQFNKKFSLSFTVGQVKQKEQDLKKEFRVVKDLVAHLDALNWRDKSFPYYDDQFVLYHGRYAEGRSCRGMDHYANKASPPSKVSPDVQQQPPPLGFCFDVEDGTRDDTNWFGTDTLAPVGNIMPHEVPDGPISSNLVPNIPDQSVEIFSQNSQPSNSTQKAAIEEKKIQRTKKQKTTHTNTTEDFHEKYLKLKRE</sequence>
<gene>
    <name evidence="3" type="ORF">U9M48_014333</name>
</gene>
<evidence type="ECO:0000256" key="1">
    <source>
        <dbReference type="SAM" id="MobiDB-lite"/>
    </source>
</evidence>
<accession>A0AAQ3T1F5</accession>
<evidence type="ECO:0000259" key="2">
    <source>
        <dbReference type="Pfam" id="PF12776"/>
    </source>
</evidence>
<dbReference type="Pfam" id="PF12776">
    <property type="entry name" value="Myb_DNA-bind_3"/>
    <property type="match status" value="1"/>
</dbReference>
<protein>
    <recommendedName>
        <fullName evidence="2">Myb/SANT-like domain-containing protein</fullName>
    </recommendedName>
</protein>
<organism evidence="3 4">
    <name type="scientific">Paspalum notatum var. saurae</name>
    <dbReference type="NCBI Taxonomy" id="547442"/>
    <lineage>
        <taxon>Eukaryota</taxon>
        <taxon>Viridiplantae</taxon>
        <taxon>Streptophyta</taxon>
        <taxon>Embryophyta</taxon>
        <taxon>Tracheophyta</taxon>
        <taxon>Spermatophyta</taxon>
        <taxon>Magnoliopsida</taxon>
        <taxon>Liliopsida</taxon>
        <taxon>Poales</taxon>
        <taxon>Poaceae</taxon>
        <taxon>PACMAD clade</taxon>
        <taxon>Panicoideae</taxon>
        <taxon>Andropogonodae</taxon>
        <taxon>Paspaleae</taxon>
        <taxon>Paspalinae</taxon>
        <taxon>Paspalum</taxon>
    </lineage>
</organism>
<evidence type="ECO:0000313" key="4">
    <source>
        <dbReference type="Proteomes" id="UP001341281"/>
    </source>
</evidence>